<dbReference type="GO" id="GO:0016757">
    <property type="term" value="F:glycosyltransferase activity"/>
    <property type="evidence" value="ECO:0007669"/>
    <property type="project" value="InterPro"/>
</dbReference>
<proteinExistence type="predicted"/>
<dbReference type="InterPro" id="IPR001296">
    <property type="entry name" value="Glyco_trans_1"/>
</dbReference>
<feature type="domain" description="Glycosyl transferase family 1" evidence="1">
    <location>
        <begin position="1"/>
        <end position="146"/>
    </location>
</feature>
<dbReference type="PANTHER" id="PTHR45947">
    <property type="entry name" value="SULFOQUINOVOSYL TRANSFERASE SQD2"/>
    <property type="match status" value="1"/>
</dbReference>
<dbReference type="Pfam" id="PF00534">
    <property type="entry name" value="Glycos_transf_1"/>
    <property type="match status" value="1"/>
</dbReference>
<feature type="non-terminal residue" evidence="2">
    <location>
        <position position="1"/>
    </location>
</feature>
<dbReference type="EMBL" id="BARV01002169">
    <property type="protein sequence ID" value="GAH90213.1"/>
    <property type="molecule type" value="Genomic_DNA"/>
</dbReference>
<gene>
    <name evidence="2" type="ORF">S06H3_05765</name>
</gene>
<protein>
    <recommendedName>
        <fullName evidence="1">Glycosyl transferase family 1 domain-containing protein</fullName>
    </recommendedName>
</protein>
<comment type="caution">
    <text evidence="2">The sequence shown here is derived from an EMBL/GenBank/DDBJ whole genome shotgun (WGS) entry which is preliminary data.</text>
</comment>
<dbReference type="AlphaFoldDB" id="X1L7R9"/>
<name>X1L7R9_9ZZZZ</name>
<dbReference type="InterPro" id="IPR050194">
    <property type="entry name" value="Glycosyltransferase_grp1"/>
</dbReference>
<evidence type="ECO:0000259" key="1">
    <source>
        <dbReference type="Pfam" id="PF00534"/>
    </source>
</evidence>
<dbReference type="CDD" id="cd03801">
    <property type="entry name" value="GT4_PimA-like"/>
    <property type="match status" value="1"/>
</dbReference>
<dbReference type="PANTHER" id="PTHR45947:SF3">
    <property type="entry name" value="SULFOQUINOVOSYL TRANSFERASE SQD2"/>
    <property type="match status" value="1"/>
</dbReference>
<evidence type="ECO:0000313" key="2">
    <source>
        <dbReference type="EMBL" id="GAH90213.1"/>
    </source>
</evidence>
<dbReference type="SUPFAM" id="SSF53756">
    <property type="entry name" value="UDP-Glycosyltransferase/glycogen phosphorylase"/>
    <property type="match status" value="1"/>
</dbReference>
<dbReference type="Gene3D" id="3.40.50.2000">
    <property type="entry name" value="Glycogen Phosphorylase B"/>
    <property type="match status" value="2"/>
</dbReference>
<accession>X1L7R9</accession>
<reference evidence="2" key="1">
    <citation type="journal article" date="2014" name="Front. Microbiol.">
        <title>High frequency of phylogenetically diverse reductive dehalogenase-homologous genes in deep subseafloor sedimentary metagenomes.</title>
        <authorList>
            <person name="Kawai M."/>
            <person name="Futagami T."/>
            <person name="Toyoda A."/>
            <person name="Takaki Y."/>
            <person name="Nishi S."/>
            <person name="Hori S."/>
            <person name="Arai W."/>
            <person name="Tsubouchi T."/>
            <person name="Morono Y."/>
            <person name="Uchiyama I."/>
            <person name="Ito T."/>
            <person name="Fujiyama A."/>
            <person name="Inagaki F."/>
            <person name="Takami H."/>
        </authorList>
    </citation>
    <scope>NUCLEOTIDE SEQUENCE</scope>
    <source>
        <strain evidence="2">Expedition CK06-06</strain>
    </source>
</reference>
<sequence>GIDFFWENIKELPENIKREIKIVILGRGPLQKYVEDISKKESDLIEYLGLVNYNDMPIYYSSCDVLVIPRPSTLPAETLIPMKLLEAMAMEKIVLGSDVGGIIEVVTNNKNGIVFKKGDKDDLFKKISYIVENIGNMDGIRKQARRDVTEKYSWQKSREKLQNVYDKVIK</sequence>
<organism evidence="2">
    <name type="scientific">marine sediment metagenome</name>
    <dbReference type="NCBI Taxonomy" id="412755"/>
    <lineage>
        <taxon>unclassified sequences</taxon>
        <taxon>metagenomes</taxon>
        <taxon>ecological metagenomes</taxon>
    </lineage>
</organism>